<evidence type="ECO:0000313" key="1">
    <source>
        <dbReference type="EMBL" id="GGQ01496.1"/>
    </source>
</evidence>
<dbReference type="AlphaFoldDB" id="A0A918EK09"/>
<dbReference type="EMBL" id="BMSV01000003">
    <property type="protein sequence ID" value="GGQ01496.1"/>
    <property type="molecule type" value="Genomic_DNA"/>
</dbReference>
<gene>
    <name evidence="1" type="ORF">GCM10010249_19900</name>
</gene>
<reference evidence="1" key="2">
    <citation type="submission" date="2020-09" db="EMBL/GenBank/DDBJ databases">
        <authorList>
            <person name="Sun Q."/>
            <person name="Ohkuma M."/>
        </authorList>
    </citation>
    <scope>NUCLEOTIDE SEQUENCE</scope>
    <source>
        <strain evidence="1">JCM 4335</strain>
    </source>
</reference>
<name>A0A918EK09_9ACTN</name>
<proteinExistence type="predicted"/>
<dbReference type="Proteomes" id="UP000654123">
    <property type="component" value="Unassembled WGS sequence"/>
</dbReference>
<organism evidence="1 2">
    <name type="scientific">Streptomyces roseolilacinus</name>
    <dbReference type="NCBI Taxonomy" id="66904"/>
    <lineage>
        <taxon>Bacteria</taxon>
        <taxon>Bacillati</taxon>
        <taxon>Actinomycetota</taxon>
        <taxon>Actinomycetes</taxon>
        <taxon>Kitasatosporales</taxon>
        <taxon>Streptomycetaceae</taxon>
        <taxon>Streptomyces</taxon>
    </lineage>
</organism>
<reference evidence="1" key="1">
    <citation type="journal article" date="2014" name="Int. J. Syst. Evol. Microbiol.">
        <title>Complete genome sequence of Corynebacterium casei LMG S-19264T (=DSM 44701T), isolated from a smear-ripened cheese.</title>
        <authorList>
            <consortium name="US DOE Joint Genome Institute (JGI-PGF)"/>
            <person name="Walter F."/>
            <person name="Albersmeier A."/>
            <person name="Kalinowski J."/>
            <person name="Ruckert C."/>
        </authorList>
    </citation>
    <scope>NUCLEOTIDE SEQUENCE</scope>
    <source>
        <strain evidence="1">JCM 4335</strain>
    </source>
</reference>
<evidence type="ECO:0000313" key="2">
    <source>
        <dbReference type="Proteomes" id="UP000654123"/>
    </source>
</evidence>
<accession>A0A918EK09</accession>
<sequence length="75" mass="7777">MLPQLRETVRLLPSAWASVAASRGVTATSAVMPAAAALLRTEESEIVPIGFGSFPGPVMSCDDATEAEEGNEPFA</sequence>
<keyword evidence="2" id="KW-1185">Reference proteome</keyword>
<comment type="caution">
    <text evidence="1">The sequence shown here is derived from an EMBL/GenBank/DDBJ whole genome shotgun (WGS) entry which is preliminary data.</text>
</comment>
<protein>
    <submittedName>
        <fullName evidence="1">Uncharacterized protein</fullName>
    </submittedName>
</protein>